<accession>A0A8A1M6X9</accession>
<dbReference type="VEuPathDB" id="FungiDB:I7I51_05019"/>
<dbReference type="EMBL" id="CP069110">
    <property type="protein sequence ID" value="QSS60222.1"/>
    <property type="molecule type" value="Genomic_DNA"/>
</dbReference>
<sequence length="115" mass="13461">MLRASLYIIWFPRASMTWRTLNVSYYTSSIRTVHGDLPWHDDIRAIMVFVRGPNDLKGFYDMMTVCGDARGCHAFGMTDRCLDTLHIIRRRTNHLLVPPRHDFHNFVSPTEYSVT</sequence>
<evidence type="ECO:0000313" key="2">
    <source>
        <dbReference type="Proteomes" id="UP000663671"/>
    </source>
</evidence>
<evidence type="ECO:0000313" key="1">
    <source>
        <dbReference type="EMBL" id="QSS60222.1"/>
    </source>
</evidence>
<reference evidence="1" key="1">
    <citation type="submission" date="2021-01" db="EMBL/GenBank/DDBJ databases">
        <title>Chromosome-level genome assembly of a human fungal pathogen reveals clustering of transcriptionally co-regulated genes.</title>
        <authorList>
            <person name="Voorhies M."/>
            <person name="Cohen S."/>
            <person name="Shea T.P."/>
            <person name="Petrus S."/>
            <person name="Munoz J.F."/>
            <person name="Poplawski S."/>
            <person name="Goldman W.E."/>
            <person name="Michael T."/>
            <person name="Cuomo C.A."/>
            <person name="Sil A."/>
            <person name="Beyhan S."/>
        </authorList>
    </citation>
    <scope>NUCLEOTIDE SEQUENCE</scope>
    <source>
        <strain evidence="1">WU24</strain>
    </source>
</reference>
<protein>
    <submittedName>
        <fullName evidence="1">Uncharacterized protein</fullName>
    </submittedName>
</protein>
<name>A0A8A1M6X9_AJECA</name>
<dbReference type="OrthoDB" id="10647545at2759"/>
<dbReference type="AlphaFoldDB" id="A0A8A1M6X9"/>
<organism evidence="1 2">
    <name type="scientific">Ajellomyces capsulatus</name>
    <name type="common">Darling's disease fungus</name>
    <name type="synonym">Histoplasma capsulatum</name>
    <dbReference type="NCBI Taxonomy" id="5037"/>
    <lineage>
        <taxon>Eukaryota</taxon>
        <taxon>Fungi</taxon>
        <taxon>Dikarya</taxon>
        <taxon>Ascomycota</taxon>
        <taxon>Pezizomycotina</taxon>
        <taxon>Eurotiomycetes</taxon>
        <taxon>Eurotiomycetidae</taxon>
        <taxon>Onygenales</taxon>
        <taxon>Ajellomycetaceae</taxon>
        <taxon>Histoplasma</taxon>
    </lineage>
</organism>
<proteinExistence type="predicted"/>
<dbReference type="Proteomes" id="UP000663671">
    <property type="component" value="Chromosome 4"/>
</dbReference>
<gene>
    <name evidence="1" type="ORF">I7I51_05019</name>
</gene>